<dbReference type="Proteomes" id="UP000050640">
    <property type="component" value="Unplaced"/>
</dbReference>
<evidence type="ECO:0000313" key="3">
    <source>
        <dbReference type="Proteomes" id="UP000050640"/>
    </source>
</evidence>
<accession>A0A0R3S610</accession>
<organism evidence="3 4">
    <name type="scientific">Elaeophora elaphi</name>
    <dbReference type="NCBI Taxonomy" id="1147741"/>
    <lineage>
        <taxon>Eukaryota</taxon>
        <taxon>Metazoa</taxon>
        <taxon>Ecdysozoa</taxon>
        <taxon>Nematoda</taxon>
        <taxon>Chromadorea</taxon>
        <taxon>Rhabditida</taxon>
        <taxon>Spirurina</taxon>
        <taxon>Spiruromorpha</taxon>
        <taxon>Filarioidea</taxon>
        <taxon>Onchocercidae</taxon>
        <taxon>Elaeophora</taxon>
    </lineage>
</organism>
<dbReference type="WBParaSite" id="EEL_0001023201-mRNA-1">
    <property type="protein sequence ID" value="EEL_0001023201-mRNA-1"/>
    <property type="gene ID" value="EEL_0001023201"/>
</dbReference>
<evidence type="ECO:0000256" key="1">
    <source>
        <dbReference type="SAM" id="Coils"/>
    </source>
</evidence>
<feature type="region of interest" description="Disordered" evidence="2">
    <location>
        <begin position="71"/>
        <end position="97"/>
    </location>
</feature>
<feature type="region of interest" description="Disordered" evidence="2">
    <location>
        <begin position="1"/>
        <end position="21"/>
    </location>
</feature>
<keyword evidence="3" id="KW-1185">Reference proteome</keyword>
<evidence type="ECO:0000256" key="2">
    <source>
        <dbReference type="SAM" id="MobiDB-lite"/>
    </source>
</evidence>
<keyword evidence="1" id="KW-0175">Coiled coil</keyword>
<name>A0A0R3S610_9BILA</name>
<feature type="coiled-coil region" evidence="1">
    <location>
        <begin position="167"/>
        <end position="194"/>
    </location>
</feature>
<evidence type="ECO:0000313" key="4">
    <source>
        <dbReference type="WBParaSite" id="EEL_0001023201-mRNA-1"/>
    </source>
</evidence>
<reference evidence="4" key="1">
    <citation type="submission" date="2017-02" db="UniProtKB">
        <authorList>
            <consortium name="WormBaseParasite"/>
        </authorList>
    </citation>
    <scope>IDENTIFICATION</scope>
</reference>
<dbReference type="AlphaFoldDB" id="A0A0R3S610"/>
<feature type="compositionally biased region" description="Basic residues" evidence="2">
    <location>
        <begin position="71"/>
        <end position="80"/>
    </location>
</feature>
<feature type="compositionally biased region" description="Acidic residues" evidence="2">
    <location>
        <begin position="10"/>
        <end position="21"/>
    </location>
</feature>
<protein>
    <submittedName>
        <fullName evidence="4">PRKG1_interact domain-containing protein</fullName>
    </submittedName>
</protein>
<proteinExistence type="predicted"/>
<sequence>SEPTDNNAVGDDDDDVGDDDNTLFPPVLSLSSSVSTDLWWSGLCECCWWGCAAMADCLLLNTLIKSVRNFRAGRSRSRRPPPRDLDQGPVAASNSVSTHYKNQKYDEALVNENKMVAFPSVAMYESSCNDVVYIKSQLLELRKLLNASEAEDANKSPQMKTEDSDVVQRLIKENDALRKELIEKDKTISKLKAQMLLH</sequence>